<name>A0A939QHS7_9MICO</name>
<organism evidence="3 4">
    <name type="scientific">Microbacterium stercoris</name>
    <dbReference type="NCBI Taxonomy" id="2820289"/>
    <lineage>
        <taxon>Bacteria</taxon>
        <taxon>Bacillati</taxon>
        <taxon>Actinomycetota</taxon>
        <taxon>Actinomycetes</taxon>
        <taxon>Micrococcales</taxon>
        <taxon>Microbacteriaceae</taxon>
        <taxon>Microbacterium</taxon>
    </lineage>
</organism>
<keyword evidence="1" id="KW-0812">Transmembrane</keyword>
<evidence type="ECO:0000259" key="2">
    <source>
        <dbReference type="Pfam" id="PF10756"/>
    </source>
</evidence>
<dbReference type="InterPro" id="IPR019692">
    <property type="entry name" value="CFP-6_PH"/>
</dbReference>
<evidence type="ECO:0000313" key="4">
    <source>
        <dbReference type="Proteomes" id="UP000680132"/>
    </source>
</evidence>
<gene>
    <name evidence="3" type="ORF">J5V96_02105</name>
</gene>
<dbReference type="RefSeq" id="WP_208499990.1">
    <property type="nucleotide sequence ID" value="NZ_JAGFOA010000001.1"/>
</dbReference>
<proteinExistence type="predicted"/>
<dbReference type="Proteomes" id="UP000680132">
    <property type="component" value="Unassembled WGS sequence"/>
</dbReference>
<feature type="transmembrane region" description="Helical" evidence="1">
    <location>
        <begin position="40"/>
        <end position="60"/>
    </location>
</feature>
<dbReference type="Pfam" id="PF10756">
    <property type="entry name" value="bPH_6"/>
    <property type="match status" value="1"/>
</dbReference>
<feature type="transmembrane region" description="Helical" evidence="1">
    <location>
        <begin position="164"/>
        <end position="183"/>
    </location>
</feature>
<dbReference type="EMBL" id="JAGFOA010000001">
    <property type="protein sequence ID" value="MBO3662300.1"/>
    <property type="molecule type" value="Genomic_DNA"/>
</dbReference>
<evidence type="ECO:0000256" key="1">
    <source>
        <dbReference type="SAM" id="Phobius"/>
    </source>
</evidence>
<accession>A0A939QHS7</accession>
<keyword evidence="4" id="KW-1185">Reference proteome</keyword>
<reference evidence="3" key="1">
    <citation type="submission" date="2021-03" db="EMBL/GenBank/DDBJ databases">
        <title>Microbacterium sp. nov., a novel actinobacterium isolated from cow dung.</title>
        <authorList>
            <person name="Zhang L."/>
        </authorList>
    </citation>
    <scope>NUCLEOTIDE SEQUENCE</scope>
    <source>
        <strain evidence="3">NEAU-LLB</strain>
    </source>
</reference>
<feature type="domain" description="Low molecular weight protein antigen 6 PH" evidence="2">
    <location>
        <begin position="61"/>
        <end position="91"/>
    </location>
</feature>
<keyword evidence="1" id="KW-1133">Transmembrane helix</keyword>
<feature type="transmembrane region" description="Helical" evidence="1">
    <location>
        <begin position="12"/>
        <end position="33"/>
    </location>
</feature>
<evidence type="ECO:0000313" key="3">
    <source>
        <dbReference type="EMBL" id="MBO3662300.1"/>
    </source>
</evidence>
<sequence length="184" mass="20140">MTDKPLVLRAPAGLFWLVGVAVVVVLLLVDVVARGSWSQLLLVAPWTLIPVWFVWAFLYLPHIAADRDALHVRNLFRTIRLPWASVDDLVMRWQLEVHLTPDARAAGFGGRKGIVEAWSLTKRWRGIGRARIDETEQTLDVLRGMKASAGRQPGALPSATLSPAPLVVAAVIAVWCVASVLLAG</sequence>
<protein>
    <submittedName>
        <fullName evidence="3">PH domain-containing protein</fullName>
    </submittedName>
</protein>
<keyword evidence="1" id="KW-0472">Membrane</keyword>
<dbReference type="AlphaFoldDB" id="A0A939QHS7"/>
<comment type="caution">
    <text evidence="3">The sequence shown here is derived from an EMBL/GenBank/DDBJ whole genome shotgun (WGS) entry which is preliminary data.</text>
</comment>